<organism evidence="2 3">
    <name type="scientific">Ceratodon purpureus</name>
    <name type="common">Fire moss</name>
    <name type="synonym">Dicranum purpureum</name>
    <dbReference type="NCBI Taxonomy" id="3225"/>
    <lineage>
        <taxon>Eukaryota</taxon>
        <taxon>Viridiplantae</taxon>
        <taxon>Streptophyta</taxon>
        <taxon>Embryophyta</taxon>
        <taxon>Bryophyta</taxon>
        <taxon>Bryophytina</taxon>
        <taxon>Bryopsida</taxon>
        <taxon>Dicranidae</taxon>
        <taxon>Pseudoditrichales</taxon>
        <taxon>Ditrichaceae</taxon>
        <taxon>Ceratodon</taxon>
    </lineage>
</organism>
<feature type="signal peptide" evidence="1">
    <location>
        <begin position="1"/>
        <end position="17"/>
    </location>
</feature>
<protein>
    <submittedName>
        <fullName evidence="2">Uncharacterized protein</fullName>
    </submittedName>
</protein>
<dbReference type="EMBL" id="CM026427">
    <property type="protein sequence ID" value="KAG0569843.1"/>
    <property type="molecule type" value="Genomic_DNA"/>
</dbReference>
<dbReference type="Proteomes" id="UP000822688">
    <property type="component" value="Chromosome 6"/>
</dbReference>
<accession>A0A8T0HE64</accession>
<comment type="caution">
    <text evidence="2">The sequence shown here is derived from an EMBL/GenBank/DDBJ whole genome shotgun (WGS) entry which is preliminary data.</text>
</comment>
<dbReference type="AlphaFoldDB" id="A0A8T0HE64"/>
<keyword evidence="1" id="KW-0732">Signal</keyword>
<gene>
    <name evidence="2" type="ORF">KC19_6G119900</name>
</gene>
<name>A0A8T0HE64_CERPU</name>
<reference evidence="2 3" key="1">
    <citation type="submission" date="2020-06" db="EMBL/GenBank/DDBJ databases">
        <title>WGS assembly of Ceratodon purpureus strain R40.</title>
        <authorList>
            <person name="Carey S.B."/>
            <person name="Jenkins J."/>
            <person name="Shu S."/>
            <person name="Lovell J.T."/>
            <person name="Sreedasyam A."/>
            <person name="Maumus F."/>
            <person name="Tiley G.P."/>
            <person name="Fernandez-Pozo N."/>
            <person name="Barry K."/>
            <person name="Chen C."/>
            <person name="Wang M."/>
            <person name="Lipzen A."/>
            <person name="Daum C."/>
            <person name="Saski C.A."/>
            <person name="Payton A.C."/>
            <person name="Mcbreen J.C."/>
            <person name="Conrad R.E."/>
            <person name="Kollar L.M."/>
            <person name="Olsson S."/>
            <person name="Huttunen S."/>
            <person name="Landis J.B."/>
            <person name="Wickett N.J."/>
            <person name="Johnson M.G."/>
            <person name="Rensing S.A."/>
            <person name="Grimwood J."/>
            <person name="Schmutz J."/>
            <person name="Mcdaniel S.F."/>
        </authorList>
    </citation>
    <scope>NUCLEOTIDE SEQUENCE [LARGE SCALE GENOMIC DNA]</scope>
    <source>
        <strain evidence="2 3">R40</strain>
    </source>
</reference>
<evidence type="ECO:0000313" key="2">
    <source>
        <dbReference type="EMBL" id="KAG0569843.1"/>
    </source>
</evidence>
<evidence type="ECO:0000313" key="3">
    <source>
        <dbReference type="Proteomes" id="UP000822688"/>
    </source>
</evidence>
<keyword evidence="3" id="KW-1185">Reference proteome</keyword>
<evidence type="ECO:0000256" key="1">
    <source>
        <dbReference type="SAM" id="SignalP"/>
    </source>
</evidence>
<feature type="chain" id="PRO_5035749369" evidence="1">
    <location>
        <begin position="18"/>
        <end position="80"/>
    </location>
</feature>
<sequence>MRTVVLFCGSRFLSALSAPNALSQLEHTVVNFQVLLENAKQPRTIDNLKDRISCYVQIIPEVTAHELLKKIVVAIELSST</sequence>
<proteinExistence type="predicted"/>